<dbReference type="CDD" id="cd18773">
    <property type="entry name" value="PDC1_HK_sensor"/>
    <property type="match status" value="1"/>
</dbReference>
<evidence type="ECO:0000256" key="1">
    <source>
        <dbReference type="SAM" id="Phobius"/>
    </source>
</evidence>
<dbReference type="InterPro" id="IPR029787">
    <property type="entry name" value="Nucleotide_cyclase"/>
</dbReference>
<dbReference type="Pfam" id="PF00211">
    <property type="entry name" value="Guanylate_cyc"/>
    <property type="match status" value="1"/>
</dbReference>
<dbReference type="Gene3D" id="3.30.70.1230">
    <property type="entry name" value="Nucleotide cyclase"/>
    <property type="match status" value="1"/>
</dbReference>
<evidence type="ECO:0000313" key="3">
    <source>
        <dbReference type="EMBL" id="NIX78111.1"/>
    </source>
</evidence>
<reference evidence="3 4" key="1">
    <citation type="submission" date="2020-03" db="EMBL/GenBank/DDBJ databases">
        <title>The genome sequence of Microvirga sp. c23x22.</title>
        <authorList>
            <person name="Zhang X."/>
        </authorList>
    </citation>
    <scope>NUCLEOTIDE SEQUENCE [LARGE SCALE GENOMIC DNA]</scope>
    <source>
        <strain evidence="4">c23x22</strain>
    </source>
</reference>
<keyword evidence="1" id="KW-0472">Membrane</keyword>
<keyword evidence="1" id="KW-1133">Transmembrane helix</keyword>
<comment type="caution">
    <text evidence="3">The sequence shown here is derived from an EMBL/GenBank/DDBJ whole genome shotgun (WGS) entry which is preliminary data.</text>
</comment>
<dbReference type="PANTHER" id="PTHR43081:SF1">
    <property type="entry name" value="ADENYLATE CYCLASE, TERMINAL-DIFFERENTIATION SPECIFIC"/>
    <property type="match status" value="1"/>
</dbReference>
<evidence type="ECO:0000313" key="4">
    <source>
        <dbReference type="Proteomes" id="UP000707352"/>
    </source>
</evidence>
<organism evidence="3 4">
    <name type="scientific">Microvirga terricola</name>
    <dbReference type="NCBI Taxonomy" id="2719797"/>
    <lineage>
        <taxon>Bacteria</taxon>
        <taxon>Pseudomonadati</taxon>
        <taxon>Pseudomonadota</taxon>
        <taxon>Alphaproteobacteria</taxon>
        <taxon>Hyphomicrobiales</taxon>
        <taxon>Methylobacteriaceae</taxon>
        <taxon>Microvirga</taxon>
    </lineage>
</organism>
<dbReference type="Gene3D" id="6.10.340.10">
    <property type="match status" value="1"/>
</dbReference>
<dbReference type="PANTHER" id="PTHR43081">
    <property type="entry name" value="ADENYLATE CYCLASE, TERMINAL-DIFFERENTIATION SPECIFIC-RELATED"/>
    <property type="match status" value="1"/>
</dbReference>
<proteinExistence type="predicted"/>
<keyword evidence="1" id="KW-0812">Transmembrane</keyword>
<sequence length="705" mass="77667">MMRRADGQSFRWSLQAVVALVFTLVVLAISSALIGFNHYQLTKLTVRDAEDDFQRISNNVRDEISGSLHIAGSVLDTASLTLDPNLPSEQLGGLLISILKDLDDALPAAMGIFIGRGDGSHIVVQSLTGKWPHEIGTGIEGAAYAFMIIENSSSQHTARWVVTDREGKELRRIPPQPSEFDPRRRPWYRASLQSPGMIITPPYRFASVPEVGITLARQSRQQEDAVFGIDMTLASLDLYLEKLRIPAELELLVFDNSGVLIAHPRGAAYRAALPDRSGKLLTVDDARSPLLTGMFKTFQQNHDSLGQSASFSVNGDEYFGRTERVGEGVDNLFVSLAIPYDIMIGPAQQIRSGLLLISAASVLLALLIVLLASRRLALPLRKATEDIGRIMKFEFGHTRRAPSRIIEVGELSRAIDTLEIALMNFMRYVPDALVRRIIGRKFSADLGGKRQPVTVLFSDVAGFTTMAEGLDPEEVMAKTSRYFSEIGNELVRSGATIDKYIGDSIMAFWNAPDERQDHVAAACLGALRASHRLERLNAKFVAEGGAPMRTRFGMHTGDAVVGNVGSVDRVNYTVLGHTVNMASRFEKLNKRYGTTILVSEDVCAAAGENYLFRFVDRTVPEGAHRPMAVYELLGAMRPDEPELAPVPERLETLEAWEVVRALCEAGDWQTALGLLEKLVEAAPDDILFRVYLDRCRANLGTLQTT</sequence>
<name>A0ABX0VFV5_9HYPH</name>
<keyword evidence="4" id="KW-1185">Reference proteome</keyword>
<protein>
    <submittedName>
        <fullName evidence="3">Adenylate/guanylate cyclase domain-containing protein</fullName>
    </submittedName>
</protein>
<dbReference type="RefSeq" id="WP_167674025.1">
    <property type="nucleotide sequence ID" value="NZ_JAATJS010000006.1"/>
</dbReference>
<feature type="transmembrane region" description="Helical" evidence="1">
    <location>
        <begin position="353"/>
        <end position="372"/>
    </location>
</feature>
<evidence type="ECO:0000259" key="2">
    <source>
        <dbReference type="PROSITE" id="PS50125"/>
    </source>
</evidence>
<accession>A0ABX0VFV5</accession>
<dbReference type="SUPFAM" id="SSF55073">
    <property type="entry name" value="Nucleotide cyclase"/>
    <property type="match status" value="1"/>
</dbReference>
<dbReference type="InterPro" id="IPR001054">
    <property type="entry name" value="A/G_cyclase"/>
</dbReference>
<dbReference type="InterPro" id="IPR050697">
    <property type="entry name" value="Adenylyl/Guanylyl_Cyclase_3/4"/>
</dbReference>
<dbReference type="CDD" id="cd07302">
    <property type="entry name" value="CHD"/>
    <property type="match status" value="1"/>
</dbReference>
<dbReference type="EMBL" id="JAATJS010000006">
    <property type="protein sequence ID" value="NIX78111.1"/>
    <property type="molecule type" value="Genomic_DNA"/>
</dbReference>
<dbReference type="Gene3D" id="3.30.450.20">
    <property type="entry name" value="PAS domain"/>
    <property type="match status" value="1"/>
</dbReference>
<dbReference type="PROSITE" id="PS50125">
    <property type="entry name" value="GUANYLATE_CYCLASE_2"/>
    <property type="match status" value="1"/>
</dbReference>
<dbReference type="Proteomes" id="UP000707352">
    <property type="component" value="Unassembled WGS sequence"/>
</dbReference>
<gene>
    <name evidence="3" type="ORF">HB375_16055</name>
</gene>
<dbReference type="SMART" id="SM00044">
    <property type="entry name" value="CYCc"/>
    <property type="match status" value="1"/>
</dbReference>
<feature type="domain" description="Guanylate cyclase" evidence="2">
    <location>
        <begin position="454"/>
        <end position="586"/>
    </location>
</feature>